<dbReference type="Proteomes" id="UP000663854">
    <property type="component" value="Unassembled WGS sequence"/>
</dbReference>
<reference evidence="2" key="1">
    <citation type="submission" date="2021-02" db="EMBL/GenBank/DDBJ databases">
        <authorList>
            <person name="Nowell W R."/>
        </authorList>
    </citation>
    <scope>NUCLEOTIDE SEQUENCE</scope>
</reference>
<dbReference type="EMBL" id="CAJNOL010004055">
    <property type="protein sequence ID" value="CAF1580063.1"/>
    <property type="molecule type" value="Genomic_DNA"/>
</dbReference>
<evidence type="ECO:0000313" key="3">
    <source>
        <dbReference type="Proteomes" id="UP000663870"/>
    </source>
</evidence>
<sequence>MLINKITELDNNYNSMIDLINDIKQKQQVSVSLFASIDDPTELIKELIADQSIEFNKVICCVLDHVVQIQNESKIQYLAEFIGHTCFKKKCLANIDHQVNSLDSGEENSLKRIFIKKILQETGHLITKNKPAAWNPIILDYVRLCATVMLW</sequence>
<evidence type="ECO:0000313" key="1">
    <source>
        <dbReference type="EMBL" id="CAF1310338.1"/>
    </source>
</evidence>
<keyword evidence="3" id="KW-1185">Reference proteome</keyword>
<proteinExistence type="predicted"/>
<dbReference type="EMBL" id="CAJNOH010002790">
    <property type="protein sequence ID" value="CAF1310338.1"/>
    <property type="molecule type" value="Genomic_DNA"/>
</dbReference>
<name>A0A815Z4M8_9BILA</name>
<accession>A0A815Z4M8</accession>
<dbReference type="Proteomes" id="UP000663870">
    <property type="component" value="Unassembled WGS sequence"/>
</dbReference>
<dbReference type="AlphaFoldDB" id="A0A815Z4M8"/>
<gene>
    <name evidence="2" type="ORF">JXQ802_LOCUS46116</name>
    <name evidence="1" type="ORF">PYM288_LOCUS30381</name>
</gene>
<evidence type="ECO:0000313" key="2">
    <source>
        <dbReference type="EMBL" id="CAF1580063.1"/>
    </source>
</evidence>
<protein>
    <submittedName>
        <fullName evidence="2">Uncharacterized protein</fullName>
    </submittedName>
</protein>
<organism evidence="2 3">
    <name type="scientific">Rotaria sordida</name>
    <dbReference type="NCBI Taxonomy" id="392033"/>
    <lineage>
        <taxon>Eukaryota</taxon>
        <taxon>Metazoa</taxon>
        <taxon>Spiralia</taxon>
        <taxon>Gnathifera</taxon>
        <taxon>Rotifera</taxon>
        <taxon>Eurotatoria</taxon>
        <taxon>Bdelloidea</taxon>
        <taxon>Philodinida</taxon>
        <taxon>Philodinidae</taxon>
        <taxon>Rotaria</taxon>
    </lineage>
</organism>
<comment type="caution">
    <text evidence="2">The sequence shown here is derived from an EMBL/GenBank/DDBJ whole genome shotgun (WGS) entry which is preliminary data.</text>
</comment>